<dbReference type="AlphaFoldDB" id="A0A139AS21"/>
<dbReference type="InterPro" id="IPR029061">
    <property type="entry name" value="THDP-binding"/>
</dbReference>
<dbReference type="PANTHER" id="PTHR11516">
    <property type="entry name" value="PYRUVATE DEHYDROGENASE E1 COMPONENT, ALPHA SUBUNIT BACTERIAL AND ORGANELLAR"/>
    <property type="match status" value="1"/>
</dbReference>
<feature type="domain" description="Dehydrogenase E1 component" evidence="7">
    <location>
        <begin position="112"/>
        <end position="408"/>
    </location>
</feature>
<evidence type="ECO:0000313" key="8">
    <source>
        <dbReference type="EMBL" id="KXS19537.1"/>
    </source>
</evidence>
<keyword evidence="9" id="KW-1185">Reference proteome</keyword>
<dbReference type="GO" id="GO:0042645">
    <property type="term" value="C:mitochondrial nucleoid"/>
    <property type="evidence" value="ECO:0007669"/>
    <property type="project" value="EnsemblFungi"/>
</dbReference>
<dbReference type="EC" id="1.2.4.1" evidence="5"/>
<feature type="coiled-coil region" evidence="6">
    <location>
        <begin position="375"/>
        <end position="402"/>
    </location>
</feature>
<gene>
    <name evidence="8" type="ORF">M427DRAFT_143297</name>
</gene>
<comment type="function">
    <text evidence="5">The pyruvate dehydrogenase complex catalyzes the overall conversion of pyruvate to acetyl-CoA and CO(2).</text>
</comment>
<dbReference type="OrthoDB" id="10256198at2759"/>
<dbReference type="NCBIfam" id="TIGR03182">
    <property type="entry name" value="PDH_E1_alph_y"/>
    <property type="match status" value="1"/>
</dbReference>
<evidence type="ECO:0000256" key="1">
    <source>
        <dbReference type="ARBA" id="ARBA00001964"/>
    </source>
</evidence>
<dbReference type="GO" id="GO:0007124">
    <property type="term" value="P:pseudohyphal growth"/>
    <property type="evidence" value="ECO:0007669"/>
    <property type="project" value="EnsemblFungi"/>
</dbReference>
<evidence type="ECO:0000256" key="5">
    <source>
        <dbReference type="RuleBase" id="RU361139"/>
    </source>
</evidence>
<evidence type="ECO:0000256" key="4">
    <source>
        <dbReference type="ARBA" id="ARBA00023317"/>
    </source>
</evidence>
<dbReference type="PANTHER" id="PTHR11516:SF60">
    <property type="entry name" value="PYRUVATE DEHYDROGENASE E1 COMPONENT SUBUNIT ALPHA"/>
    <property type="match status" value="1"/>
</dbReference>
<organism evidence="8 9">
    <name type="scientific">Gonapodya prolifera (strain JEL478)</name>
    <name type="common">Monoblepharis prolifera</name>
    <dbReference type="NCBI Taxonomy" id="1344416"/>
    <lineage>
        <taxon>Eukaryota</taxon>
        <taxon>Fungi</taxon>
        <taxon>Fungi incertae sedis</taxon>
        <taxon>Chytridiomycota</taxon>
        <taxon>Chytridiomycota incertae sedis</taxon>
        <taxon>Monoblepharidomycetes</taxon>
        <taxon>Monoblepharidales</taxon>
        <taxon>Gonapodyaceae</taxon>
        <taxon>Gonapodya</taxon>
    </lineage>
</organism>
<dbReference type="FunFam" id="3.40.50.970:FF:000013">
    <property type="entry name" value="Pyruvate dehydrogenase E1 component subunit alpha"/>
    <property type="match status" value="1"/>
</dbReference>
<sequence>MLRSTLPAAPRLLAHGSALLQAAAAVPARAQAVVTRPFLISSNTITRNVSSSSATFASVGTEAGGANDGEKASSSVYEFELEPATYESHLDCPTPPLTTTTTRSEALALYRTMVTIRRIETAADALYKARMIRGFCHLSTGQEAIAVGMDVATTREDAIITAYRCHGIAYVRGCTPTSIIAELMGRADGASLGKGGSMHMYNVPQHFYGGNGIVGAQIPIGAGLALAQQYKGRPSMTFSMYGDGAANQGQAFEAYNMAALWKLPIAFVCENNMYGMGTRQDRAAKNTHFYKRCEYIPGIRVNGMDVLAVRDSSKLAREWCVSGRGPLLMEFVTYRYGGHSMSDPGTTYRSREEINYMRSHNDCITGLKTRLIDHSIATEEEIKEIDKEARKLVDEAVEEAKKSPEPPIEKLFQDVYIKGTEVPSLRGVDPQDIHVYHTA</sequence>
<dbReference type="SUPFAM" id="SSF52518">
    <property type="entry name" value="Thiamin diphosphate-binding fold (THDP-binding)"/>
    <property type="match status" value="1"/>
</dbReference>
<evidence type="ECO:0000256" key="3">
    <source>
        <dbReference type="ARBA" id="ARBA00023052"/>
    </source>
</evidence>
<dbReference type="Gene3D" id="3.40.50.970">
    <property type="match status" value="1"/>
</dbReference>
<dbReference type="CDD" id="cd02000">
    <property type="entry name" value="TPP_E1_PDC_ADC_BCADC"/>
    <property type="match status" value="1"/>
</dbReference>
<name>A0A139AS21_GONPJ</name>
<comment type="cofactor">
    <cofactor evidence="1 5">
        <name>thiamine diphosphate</name>
        <dbReference type="ChEBI" id="CHEBI:58937"/>
    </cofactor>
</comment>
<dbReference type="OMA" id="LGYEMPC"/>
<dbReference type="InterPro" id="IPR050642">
    <property type="entry name" value="PDH_E1_Alpha_Subunit"/>
</dbReference>
<keyword evidence="2 5" id="KW-0560">Oxidoreductase</keyword>
<keyword evidence="6" id="KW-0175">Coiled coil</keyword>
<dbReference type="GO" id="GO:0045254">
    <property type="term" value="C:pyruvate dehydrogenase complex"/>
    <property type="evidence" value="ECO:0007669"/>
    <property type="project" value="EnsemblFungi"/>
</dbReference>
<evidence type="ECO:0000259" key="7">
    <source>
        <dbReference type="Pfam" id="PF00676"/>
    </source>
</evidence>
<dbReference type="GO" id="GO:0004739">
    <property type="term" value="F:pyruvate dehydrogenase (acetyl-transferring) activity"/>
    <property type="evidence" value="ECO:0007669"/>
    <property type="project" value="UniProtKB-UniRule"/>
</dbReference>
<proteinExistence type="predicted"/>
<reference evidence="8 9" key="1">
    <citation type="journal article" date="2015" name="Genome Biol. Evol.">
        <title>Phylogenomic analyses indicate that early fungi evolved digesting cell walls of algal ancestors of land plants.</title>
        <authorList>
            <person name="Chang Y."/>
            <person name="Wang S."/>
            <person name="Sekimoto S."/>
            <person name="Aerts A.L."/>
            <person name="Choi C."/>
            <person name="Clum A."/>
            <person name="LaButti K.M."/>
            <person name="Lindquist E.A."/>
            <person name="Yee Ngan C."/>
            <person name="Ohm R.A."/>
            <person name="Salamov A.A."/>
            <person name="Grigoriev I.V."/>
            <person name="Spatafora J.W."/>
            <person name="Berbee M.L."/>
        </authorList>
    </citation>
    <scope>NUCLEOTIDE SEQUENCE [LARGE SCALE GENOMIC DNA]</scope>
    <source>
        <strain evidence="8 9">JEL478</strain>
    </source>
</reference>
<evidence type="ECO:0000256" key="6">
    <source>
        <dbReference type="SAM" id="Coils"/>
    </source>
</evidence>
<keyword evidence="4 5" id="KW-0670">Pyruvate</keyword>
<dbReference type="STRING" id="1344416.A0A139AS21"/>
<dbReference type="InterPro" id="IPR001017">
    <property type="entry name" value="DH_E1"/>
</dbReference>
<dbReference type="EMBL" id="KQ965738">
    <property type="protein sequence ID" value="KXS19537.1"/>
    <property type="molecule type" value="Genomic_DNA"/>
</dbReference>
<protein>
    <recommendedName>
        <fullName evidence="5">Pyruvate dehydrogenase E1 component subunit alpha</fullName>
        <ecNumber evidence="5">1.2.4.1</ecNumber>
    </recommendedName>
</protein>
<comment type="catalytic activity">
    <reaction evidence="5">
        <text>N(6)-[(R)-lipoyl]-L-lysyl-[protein] + pyruvate + H(+) = N(6)-[(R)-S(8)-acetyldihydrolipoyl]-L-lysyl-[protein] + CO2</text>
        <dbReference type="Rhea" id="RHEA:19189"/>
        <dbReference type="Rhea" id="RHEA-COMP:10474"/>
        <dbReference type="Rhea" id="RHEA-COMP:10478"/>
        <dbReference type="ChEBI" id="CHEBI:15361"/>
        <dbReference type="ChEBI" id="CHEBI:15378"/>
        <dbReference type="ChEBI" id="CHEBI:16526"/>
        <dbReference type="ChEBI" id="CHEBI:83099"/>
        <dbReference type="ChEBI" id="CHEBI:83111"/>
        <dbReference type="EC" id="1.2.4.1"/>
    </reaction>
</comment>
<accession>A0A139AS21</accession>
<dbReference type="Pfam" id="PF00676">
    <property type="entry name" value="E1_dh"/>
    <property type="match status" value="1"/>
</dbReference>
<evidence type="ECO:0000256" key="2">
    <source>
        <dbReference type="ARBA" id="ARBA00023002"/>
    </source>
</evidence>
<dbReference type="GO" id="GO:0006086">
    <property type="term" value="P:pyruvate decarboxylation to acetyl-CoA"/>
    <property type="evidence" value="ECO:0007669"/>
    <property type="project" value="EnsemblFungi"/>
</dbReference>
<dbReference type="Proteomes" id="UP000070544">
    <property type="component" value="Unassembled WGS sequence"/>
</dbReference>
<keyword evidence="3 5" id="KW-0786">Thiamine pyrophosphate</keyword>
<evidence type="ECO:0000313" key="9">
    <source>
        <dbReference type="Proteomes" id="UP000070544"/>
    </source>
</evidence>
<dbReference type="InterPro" id="IPR017597">
    <property type="entry name" value="Pyrv_DH_E1_asu_subgrp-y"/>
</dbReference>